<dbReference type="AlphaFoldDB" id="A0A1N6NV62"/>
<name>A0A1N6NV62_9GAMM</name>
<dbReference type="EMBL" id="FTLW01000001">
    <property type="protein sequence ID" value="SIP95995.1"/>
    <property type="molecule type" value="Genomic_DNA"/>
</dbReference>
<dbReference type="RefSeq" id="WP_076584775.1">
    <property type="nucleotide sequence ID" value="NZ_FTLW01000001.1"/>
</dbReference>
<dbReference type="OrthoDB" id="6051102at2"/>
<reference evidence="3" key="1">
    <citation type="submission" date="2017-01" db="EMBL/GenBank/DDBJ databases">
        <authorList>
            <person name="Varghese N."/>
            <person name="Submissions S."/>
        </authorList>
    </citation>
    <scope>NUCLEOTIDE SEQUENCE [LARGE SCALE GENOMIC DNA]</scope>
    <source>
        <strain evidence="3">UM1</strain>
    </source>
</reference>
<accession>A0A1N6NV62</accession>
<evidence type="ECO:0000313" key="3">
    <source>
        <dbReference type="Proteomes" id="UP000241788"/>
    </source>
</evidence>
<feature type="region of interest" description="Disordered" evidence="1">
    <location>
        <begin position="164"/>
        <end position="252"/>
    </location>
</feature>
<evidence type="ECO:0000313" key="2">
    <source>
        <dbReference type="EMBL" id="SIP95995.1"/>
    </source>
</evidence>
<feature type="compositionally biased region" description="Pro residues" evidence="1">
    <location>
        <begin position="184"/>
        <end position="196"/>
    </location>
</feature>
<organism evidence="2 3">
    <name type="scientific">Solilutibacter tolerans</name>
    <dbReference type="NCBI Taxonomy" id="1604334"/>
    <lineage>
        <taxon>Bacteria</taxon>
        <taxon>Pseudomonadati</taxon>
        <taxon>Pseudomonadota</taxon>
        <taxon>Gammaproteobacteria</taxon>
        <taxon>Lysobacterales</taxon>
        <taxon>Lysobacteraceae</taxon>
        <taxon>Solilutibacter</taxon>
    </lineage>
</organism>
<dbReference type="Proteomes" id="UP000241788">
    <property type="component" value="Unassembled WGS sequence"/>
</dbReference>
<evidence type="ECO:0000256" key="1">
    <source>
        <dbReference type="SAM" id="MobiDB-lite"/>
    </source>
</evidence>
<proteinExistence type="predicted"/>
<keyword evidence="3" id="KW-1185">Reference proteome</keyword>
<sequence>MKTSASMPISTRFWAAALVAATLFLGWALFWPAVDLKSSETTHAALPVYTLHDAMPAAAPNAADPALARPLYFNDRRPRIAVVAQGVGVGAADQGFDVVLTGIVRSAGLQLATLSPAGGKPVRVKLGEEVEGKTGWRLVSLGPRTATFRSGEREQVLRMDARDAATAPAPLVPPASLSGGAPDMPRPPDQAAPPAVPGVTGQASGTPPVTSSSPVSNAPANTAQDQQIQAIRRRIEDARRQARPRNSPEPSR</sequence>
<feature type="compositionally biased region" description="Low complexity" evidence="1">
    <location>
        <begin position="206"/>
        <end position="230"/>
    </location>
</feature>
<evidence type="ECO:0008006" key="4">
    <source>
        <dbReference type="Google" id="ProtNLM"/>
    </source>
</evidence>
<protein>
    <recommendedName>
        <fullName evidence="4">General secretion pathway protein N</fullName>
    </recommendedName>
</protein>
<gene>
    <name evidence="2" type="ORF">SAMN05421546_0392</name>
</gene>
<dbReference type="STRING" id="1604334.SAMN05421546_0392"/>